<dbReference type="EMBL" id="VENO01000001">
    <property type="protein sequence ID" value="TNV70243.1"/>
    <property type="molecule type" value="Genomic_DNA"/>
</dbReference>
<dbReference type="AlphaFoldDB" id="A0A5C5ECB4"/>
<dbReference type="PANTHER" id="PTHR17985:SF8">
    <property type="entry name" value="TRANSPORT AND GOLGI ORGANIZATION PROTEIN 2 HOMOLOG"/>
    <property type="match status" value="1"/>
</dbReference>
<comment type="caution">
    <text evidence="1">The sequence shown here is derived from an EMBL/GenBank/DDBJ whole genome shotgun (WGS) entry which is preliminary data.</text>
</comment>
<sequence>MLYLTKEQHLTGGIAMCLISLQLSQNASYKLILVANRDEQYDRPSLPAHFWPEYPDLLAGKDLSARGTWLGITKQGRIAAVTNSYLTTTQESDQKLSRGNLVMDYLTGSMGPNEYLDQVRQQRTDYNGFNLIVGSSDSLHHYNNILDEISIIQTGNHAVSNATLDTPWPKVTLTKAAMAEQASSSELDEEAIFRIMADRTPPSDDQLPDLPLDLPILRAVSANFIRTERYGTRSTTLILIDHSDRVTFVERSYLQDGTSSDVRFNFQLMAEEK</sequence>
<reference evidence="1 2" key="1">
    <citation type="submission" date="2019-06" db="EMBL/GenBank/DDBJ databases">
        <title>Description Trichococcus psychrophilus sp. nov., isolated from a cold spring, by genomic and phenotypic analyses.</title>
        <authorList>
            <person name="Zakharyuk A."/>
        </authorList>
    </citation>
    <scope>NUCLEOTIDE SEQUENCE [LARGE SCALE GENOMIC DNA]</scope>
    <source>
        <strain evidence="1 2">SKBG</strain>
    </source>
</reference>
<dbReference type="PANTHER" id="PTHR17985">
    <property type="entry name" value="SER/THR-RICH PROTEIN T10 IN DGCR REGION"/>
    <property type="match status" value="1"/>
</dbReference>
<accession>A0A5C5ECB4</accession>
<evidence type="ECO:0000313" key="1">
    <source>
        <dbReference type="EMBL" id="TNV70243.1"/>
    </source>
</evidence>
<name>A0A5C5ECB4_9LACT</name>
<dbReference type="RefSeq" id="WP_140185411.1">
    <property type="nucleotide sequence ID" value="NZ_VENO01000001.1"/>
</dbReference>
<keyword evidence="2" id="KW-1185">Reference proteome</keyword>
<gene>
    <name evidence="1" type="ORF">FHK04_03190</name>
</gene>
<dbReference type="Proteomes" id="UP000313395">
    <property type="component" value="Unassembled WGS sequence"/>
</dbReference>
<evidence type="ECO:0000313" key="2">
    <source>
        <dbReference type="Proteomes" id="UP000313395"/>
    </source>
</evidence>
<dbReference type="InterPro" id="IPR008551">
    <property type="entry name" value="TANGO2"/>
</dbReference>
<organism evidence="1 2">
    <name type="scientific">Trichococcus shcherbakoviae subsp. psychrophilus</name>
    <dbReference type="NCBI Taxonomy" id="2585775"/>
    <lineage>
        <taxon>Bacteria</taxon>
        <taxon>Bacillati</taxon>
        <taxon>Bacillota</taxon>
        <taxon>Bacilli</taxon>
        <taxon>Lactobacillales</taxon>
        <taxon>Carnobacteriaceae</taxon>
        <taxon>Trichococcus</taxon>
    </lineage>
</organism>
<dbReference type="Pfam" id="PF05742">
    <property type="entry name" value="TANGO2"/>
    <property type="match status" value="1"/>
</dbReference>
<proteinExistence type="predicted"/>
<protein>
    <submittedName>
        <fullName evidence="1">NRDE family protein</fullName>
    </submittedName>
</protein>